<dbReference type="AlphaFoldDB" id="A0AAD7Y8Q5"/>
<dbReference type="GO" id="GO:0046592">
    <property type="term" value="F:polyamine oxidase activity"/>
    <property type="evidence" value="ECO:0007669"/>
    <property type="project" value="TreeGrafter"/>
</dbReference>
<protein>
    <recommendedName>
        <fullName evidence="2">Amine oxidase domain-containing protein</fullName>
    </recommendedName>
</protein>
<evidence type="ECO:0000256" key="1">
    <source>
        <dbReference type="SAM" id="SignalP"/>
    </source>
</evidence>
<comment type="caution">
    <text evidence="3">The sequence shown here is derived from an EMBL/GenBank/DDBJ whole genome shotgun (WGS) entry which is preliminary data.</text>
</comment>
<dbReference type="Proteomes" id="UP001231518">
    <property type="component" value="Chromosome 30"/>
</dbReference>
<dbReference type="InterPro" id="IPR036188">
    <property type="entry name" value="FAD/NAD-bd_sf"/>
</dbReference>
<evidence type="ECO:0000313" key="4">
    <source>
        <dbReference type="Proteomes" id="UP001231518"/>
    </source>
</evidence>
<proteinExistence type="predicted"/>
<dbReference type="Gene3D" id="3.50.50.60">
    <property type="entry name" value="FAD/NAD(P)-binding domain"/>
    <property type="match status" value="1"/>
</dbReference>
<feature type="domain" description="Amine oxidase" evidence="2">
    <location>
        <begin position="39"/>
        <end position="483"/>
    </location>
</feature>
<dbReference type="Gene3D" id="3.90.660.10">
    <property type="match status" value="1"/>
</dbReference>
<keyword evidence="4" id="KW-1185">Reference proteome</keyword>
<dbReference type="EMBL" id="JARGEI010000028">
    <property type="protein sequence ID" value="KAJ8706660.1"/>
    <property type="molecule type" value="Genomic_DNA"/>
</dbReference>
<keyword evidence="1" id="KW-0732">Signal</keyword>
<dbReference type="Pfam" id="PF01593">
    <property type="entry name" value="Amino_oxidase"/>
    <property type="match status" value="1"/>
</dbReference>
<sequence length="488" mass="54562">MMWFSVVLVFVGALVAGGNANPTTMLEPYDTIIIGMGAAGCTAASTLSKAGKKVLALEAMDRVGGRVNTVPFGDGVVELGAEWIHGQFPSRVYDLAIQNNVTILPQEMDFDVYRSDGSAGEKEVLNDLLLFSLGVVDDPPEVPEPLGQYITRRLTDYIKTKYPHLLNDKDFIENLLQFIDLVIDNYESSNSWNDVSTQSRYEELGGHQHMSWHRNGYKTLFQILLNTYNNGPGYPNLEIKLKKEVTQISWPQDPAQDVVVTCKDGTSYRARNVIVTVSLGVLKERHTTLFTPPLPQEKVTSIEKMSIGVEGKVILLFDTVSWHSNASWFLYLWKTIDRTEISEEDGWIAKIDEAGVPMGCSNTISLWLSGDRAKLVETLPEDVVKRKVMELIRRFMGKNRTIPEPIAMLRSSWYSNPYTRGSYTYDNILTPQYPNARATLAEPLVDRSGTPRVLFAGEATDNTHFSTVHGATDTGFREASRLLPQAKL</sequence>
<feature type="signal peptide" evidence="1">
    <location>
        <begin position="1"/>
        <end position="20"/>
    </location>
</feature>
<accession>A0AAD7Y8Q5</accession>
<feature type="chain" id="PRO_5041993621" description="Amine oxidase domain-containing protein" evidence="1">
    <location>
        <begin position="21"/>
        <end position="488"/>
    </location>
</feature>
<evidence type="ECO:0000259" key="2">
    <source>
        <dbReference type="Pfam" id="PF01593"/>
    </source>
</evidence>
<dbReference type="SUPFAM" id="SSF51905">
    <property type="entry name" value="FAD/NAD(P)-binding domain"/>
    <property type="match status" value="1"/>
</dbReference>
<name>A0AAD7Y8Q5_MYTSE</name>
<dbReference type="SUPFAM" id="SSF54373">
    <property type="entry name" value="FAD-linked reductases, C-terminal domain"/>
    <property type="match status" value="1"/>
</dbReference>
<evidence type="ECO:0000313" key="3">
    <source>
        <dbReference type="EMBL" id="KAJ8706660.1"/>
    </source>
</evidence>
<dbReference type="InterPro" id="IPR002937">
    <property type="entry name" value="Amino_oxidase"/>
</dbReference>
<reference evidence="3" key="1">
    <citation type="submission" date="2023-03" db="EMBL/GenBank/DDBJ databases">
        <title>Chromosome-level genomes of two armyworms, Mythimna separata and Mythimna loreyi, provide insights into the biosynthesis and reception of sex pheromones.</title>
        <authorList>
            <person name="Zhao H."/>
        </authorList>
    </citation>
    <scope>NUCLEOTIDE SEQUENCE</scope>
    <source>
        <strain evidence="3">BeijingLab</strain>
        <tissue evidence="3">Pupa</tissue>
    </source>
</reference>
<dbReference type="InterPro" id="IPR050281">
    <property type="entry name" value="Flavin_monoamine_oxidase"/>
</dbReference>
<organism evidence="3 4">
    <name type="scientific">Mythimna separata</name>
    <name type="common">Oriental armyworm</name>
    <name type="synonym">Pseudaletia separata</name>
    <dbReference type="NCBI Taxonomy" id="271217"/>
    <lineage>
        <taxon>Eukaryota</taxon>
        <taxon>Metazoa</taxon>
        <taxon>Ecdysozoa</taxon>
        <taxon>Arthropoda</taxon>
        <taxon>Hexapoda</taxon>
        <taxon>Insecta</taxon>
        <taxon>Pterygota</taxon>
        <taxon>Neoptera</taxon>
        <taxon>Endopterygota</taxon>
        <taxon>Lepidoptera</taxon>
        <taxon>Glossata</taxon>
        <taxon>Ditrysia</taxon>
        <taxon>Noctuoidea</taxon>
        <taxon>Noctuidae</taxon>
        <taxon>Noctuinae</taxon>
        <taxon>Hadenini</taxon>
        <taxon>Mythimna</taxon>
    </lineage>
</organism>
<dbReference type="PANTHER" id="PTHR10742:SF398">
    <property type="entry name" value="AMINE OXIDASE DOMAIN-CONTAINING PROTEIN-RELATED"/>
    <property type="match status" value="1"/>
</dbReference>
<dbReference type="PANTHER" id="PTHR10742">
    <property type="entry name" value="FLAVIN MONOAMINE OXIDASE"/>
    <property type="match status" value="1"/>
</dbReference>
<gene>
    <name evidence="3" type="ORF">PYW07_012738</name>
</gene>